<sequence>MEAKQSQGVSQNGPSMPRTRKVKCDEAKPHCQRCTKSGRKCDGYRPAVRSPLPGAGALVPSSHTGLFASEAERRSFYYFQSHACHSLGGYFNASFWGREVIQAAIHYRPIRHLVVALGVAYERVEAGGDGIEGMGLALQQCNQSIQQLAHPSGTQSAEVLYSVLTASILFIYFACIRGRIPEAVQHVMSATKVLQNLDKQESNHARKGTSGPKYPVPLPQLRALLISVYGQLRSMINDIAPEEGTQDLLVTEVRRATIFVSLSEAHAYVERLFHNVLAFLQDVDWHPPSTAERVCEVVARHRELCGALESSREALEALAASLDPSDERSQRGVAVLRLHQILLMVRLRIDFLRPEQRESAFDELEGYLGEMLVHCEFLSEHDQKERRAVQKQQQQQGRPLHPCASGLGYVNPLYTIAARCRNPALRKRAVQLLLRCTRREGIWDGPLAGIVASQAQALEEKGGRGKVEADKRVREVKIEFQNDNSAVFQFVTVGDWKRGQPGAQKVVEWETAL</sequence>
<dbReference type="CDD" id="cd00067">
    <property type="entry name" value="GAL4"/>
    <property type="match status" value="1"/>
</dbReference>
<dbReference type="EMBL" id="LCTW02000137">
    <property type="protein sequence ID" value="KXX77993.1"/>
    <property type="molecule type" value="Genomic_DNA"/>
</dbReference>
<dbReference type="AlphaFoldDB" id="A0A175W2W4"/>
<evidence type="ECO:0000256" key="4">
    <source>
        <dbReference type="ARBA" id="ARBA00023125"/>
    </source>
</evidence>
<evidence type="ECO:0000313" key="10">
    <source>
        <dbReference type="Proteomes" id="UP000078237"/>
    </source>
</evidence>
<keyword evidence="2" id="KW-0862">Zinc</keyword>
<proteinExistence type="predicted"/>
<keyword evidence="10" id="KW-1185">Reference proteome</keyword>
<name>A0A175W2W4_9PEZI</name>
<dbReference type="VEuPathDB" id="FungiDB:MMYC01_205167"/>
<reference evidence="9 10" key="1">
    <citation type="journal article" date="2016" name="Genome Announc.">
        <title>Genome Sequence of Madurella mycetomatis mm55, Isolated from a Human Mycetoma Case in Sudan.</title>
        <authorList>
            <person name="Smit S."/>
            <person name="Derks M.F."/>
            <person name="Bervoets S."/>
            <person name="Fahal A."/>
            <person name="van Leeuwen W."/>
            <person name="van Belkum A."/>
            <person name="van de Sande W.W."/>
        </authorList>
    </citation>
    <scope>NUCLEOTIDE SEQUENCE [LARGE SCALE GENOMIC DNA]</scope>
    <source>
        <strain evidence="10">mm55</strain>
    </source>
</reference>
<evidence type="ECO:0000256" key="1">
    <source>
        <dbReference type="ARBA" id="ARBA00022723"/>
    </source>
</evidence>
<dbReference type="SUPFAM" id="SSF57701">
    <property type="entry name" value="Zn2/Cys6 DNA-binding domain"/>
    <property type="match status" value="1"/>
</dbReference>
<evidence type="ECO:0000256" key="6">
    <source>
        <dbReference type="ARBA" id="ARBA00023242"/>
    </source>
</evidence>
<dbReference type="GO" id="GO:0000981">
    <property type="term" value="F:DNA-binding transcription factor activity, RNA polymerase II-specific"/>
    <property type="evidence" value="ECO:0007669"/>
    <property type="project" value="InterPro"/>
</dbReference>
<evidence type="ECO:0000259" key="8">
    <source>
        <dbReference type="SMART" id="SM00066"/>
    </source>
</evidence>
<evidence type="ECO:0000256" key="3">
    <source>
        <dbReference type="ARBA" id="ARBA00023015"/>
    </source>
</evidence>
<keyword evidence="4" id="KW-0238">DNA-binding</keyword>
<dbReference type="InterPro" id="IPR052360">
    <property type="entry name" value="Transcr_Regulatory_Proteins"/>
</dbReference>
<comment type="caution">
    <text evidence="9">The sequence shown here is derived from an EMBL/GenBank/DDBJ whole genome shotgun (WGS) entry which is preliminary data.</text>
</comment>
<evidence type="ECO:0000313" key="9">
    <source>
        <dbReference type="EMBL" id="KXX77993.1"/>
    </source>
</evidence>
<dbReference type="Pfam" id="PF00172">
    <property type="entry name" value="Zn_clus"/>
    <property type="match status" value="1"/>
</dbReference>
<keyword evidence="6" id="KW-0539">Nucleus</keyword>
<dbReference type="GO" id="GO:0003677">
    <property type="term" value="F:DNA binding"/>
    <property type="evidence" value="ECO:0007669"/>
    <property type="project" value="UniProtKB-KW"/>
</dbReference>
<keyword evidence="5" id="KW-0804">Transcription</keyword>
<keyword evidence="3" id="KW-0805">Transcription regulation</keyword>
<evidence type="ECO:0000256" key="2">
    <source>
        <dbReference type="ARBA" id="ARBA00022833"/>
    </source>
</evidence>
<feature type="compositionally biased region" description="Polar residues" evidence="7">
    <location>
        <begin position="1"/>
        <end position="14"/>
    </location>
</feature>
<dbReference type="GO" id="GO:0008270">
    <property type="term" value="F:zinc ion binding"/>
    <property type="evidence" value="ECO:0007669"/>
    <property type="project" value="InterPro"/>
</dbReference>
<dbReference type="PANTHER" id="PTHR36206:SF12">
    <property type="entry name" value="ASPERCRYPTIN BIOSYNTHESIS CLUSTER-SPECIFIC TRANSCRIPTION REGULATOR ATNN-RELATED"/>
    <property type="match status" value="1"/>
</dbReference>
<gene>
    <name evidence="9" type="ORF">MMYC01_205167</name>
</gene>
<dbReference type="OrthoDB" id="3172332at2759"/>
<protein>
    <submittedName>
        <fullName evidence="9">Transcriptional regulatory protein moc3</fullName>
    </submittedName>
</protein>
<dbReference type="SMART" id="SM00066">
    <property type="entry name" value="GAL4"/>
    <property type="match status" value="1"/>
</dbReference>
<feature type="region of interest" description="Disordered" evidence="7">
    <location>
        <begin position="1"/>
        <end position="23"/>
    </location>
</feature>
<feature type="domain" description="Zn(2)-C6 fungal-type" evidence="8">
    <location>
        <begin position="12"/>
        <end position="52"/>
    </location>
</feature>
<accession>A0A175W2W4</accession>
<dbReference type="InterPro" id="IPR001138">
    <property type="entry name" value="Zn2Cys6_DnaBD"/>
</dbReference>
<dbReference type="InterPro" id="IPR036864">
    <property type="entry name" value="Zn2-C6_fun-type_DNA-bd_sf"/>
</dbReference>
<keyword evidence="1" id="KW-0479">Metal-binding</keyword>
<dbReference type="Gene3D" id="4.10.240.10">
    <property type="entry name" value="Zn(2)-C6 fungal-type DNA-binding domain"/>
    <property type="match status" value="1"/>
</dbReference>
<organism evidence="9 10">
    <name type="scientific">Madurella mycetomatis</name>
    <dbReference type="NCBI Taxonomy" id="100816"/>
    <lineage>
        <taxon>Eukaryota</taxon>
        <taxon>Fungi</taxon>
        <taxon>Dikarya</taxon>
        <taxon>Ascomycota</taxon>
        <taxon>Pezizomycotina</taxon>
        <taxon>Sordariomycetes</taxon>
        <taxon>Sordariomycetidae</taxon>
        <taxon>Sordariales</taxon>
        <taxon>Sordariales incertae sedis</taxon>
        <taxon>Madurella</taxon>
    </lineage>
</organism>
<evidence type="ECO:0000256" key="7">
    <source>
        <dbReference type="SAM" id="MobiDB-lite"/>
    </source>
</evidence>
<dbReference type="Proteomes" id="UP000078237">
    <property type="component" value="Unassembled WGS sequence"/>
</dbReference>
<evidence type="ECO:0000256" key="5">
    <source>
        <dbReference type="ARBA" id="ARBA00023163"/>
    </source>
</evidence>
<dbReference type="PANTHER" id="PTHR36206">
    <property type="entry name" value="ASPERCRYPTIN BIOSYNTHESIS CLUSTER-SPECIFIC TRANSCRIPTION REGULATOR ATNN-RELATED"/>
    <property type="match status" value="1"/>
</dbReference>